<evidence type="ECO:0000256" key="1">
    <source>
        <dbReference type="SAM" id="MobiDB-lite"/>
    </source>
</evidence>
<keyword evidence="4" id="KW-1185">Reference proteome</keyword>
<protein>
    <submittedName>
        <fullName evidence="3">Peptidoglycan-binding protein</fullName>
    </submittedName>
</protein>
<accession>A0ABS6K9E3</accession>
<dbReference type="SUPFAM" id="SSF47090">
    <property type="entry name" value="PGBD-like"/>
    <property type="match status" value="1"/>
</dbReference>
<reference evidence="3 4" key="1">
    <citation type="submission" date="2021-06" db="EMBL/GenBank/DDBJ databases">
        <title>Description of novel taxa of the family Lachnospiraceae.</title>
        <authorList>
            <person name="Chaplin A.V."/>
            <person name="Sokolova S.R."/>
            <person name="Pikina A.P."/>
            <person name="Korzhanova M."/>
            <person name="Belova V."/>
            <person name="Korostin D."/>
            <person name="Efimov B.A."/>
        </authorList>
    </citation>
    <scope>NUCLEOTIDE SEQUENCE [LARGE SCALE GENOMIC DNA]</scope>
    <source>
        <strain evidence="3 4">ASD4241</strain>
    </source>
</reference>
<gene>
    <name evidence="3" type="ORF">KTH90_13985</name>
</gene>
<proteinExistence type="predicted"/>
<dbReference type="RefSeq" id="WP_408626290.1">
    <property type="nucleotide sequence ID" value="NZ_JAHQCX010000009.1"/>
</dbReference>
<feature type="region of interest" description="Disordered" evidence="1">
    <location>
        <begin position="1"/>
        <end position="27"/>
    </location>
</feature>
<evidence type="ECO:0000259" key="2">
    <source>
        <dbReference type="Pfam" id="PF01471"/>
    </source>
</evidence>
<dbReference type="Pfam" id="PF01471">
    <property type="entry name" value="PG_binding_1"/>
    <property type="match status" value="1"/>
</dbReference>
<name>A0ABS6K9E3_9FIRM</name>
<organism evidence="3 4">
    <name type="scientific">Diplocloster modestus</name>
    <dbReference type="NCBI Taxonomy" id="2850322"/>
    <lineage>
        <taxon>Bacteria</taxon>
        <taxon>Bacillati</taxon>
        <taxon>Bacillota</taxon>
        <taxon>Clostridia</taxon>
        <taxon>Lachnospirales</taxon>
        <taxon>Lachnospiraceae</taxon>
        <taxon>Diplocloster</taxon>
    </lineage>
</organism>
<dbReference type="Proteomes" id="UP001314681">
    <property type="component" value="Unassembled WGS sequence"/>
</dbReference>
<evidence type="ECO:0000313" key="3">
    <source>
        <dbReference type="EMBL" id="MBU9727126.1"/>
    </source>
</evidence>
<dbReference type="Gene3D" id="1.10.101.10">
    <property type="entry name" value="PGBD-like superfamily/PGBD"/>
    <property type="match status" value="1"/>
</dbReference>
<dbReference type="InterPro" id="IPR002477">
    <property type="entry name" value="Peptidoglycan-bd-like"/>
</dbReference>
<sequence>MDWAQKRLNELSSAGLEEDGEYGPATENAVEKRQRTAGLKADGLCGPKTIGGLI</sequence>
<dbReference type="EMBL" id="JAHQCX010000009">
    <property type="protein sequence ID" value="MBU9727126.1"/>
    <property type="molecule type" value="Genomic_DNA"/>
</dbReference>
<evidence type="ECO:0000313" key="4">
    <source>
        <dbReference type="Proteomes" id="UP001314681"/>
    </source>
</evidence>
<feature type="domain" description="Peptidoglycan binding-like" evidence="2">
    <location>
        <begin position="3"/>
        <end position="50"/>
    </location>
</feature>
<dbReference type="InterPro" id="IPR036365">
    <property type="entry name" value="PGBD-like_sf"/>
</dbReference>
<comment type="caution">
    <text evidence="3">The sequence shown here is derived from an EMBL/GenBank/DDBJ whole genome shotgun (WGS) entry which is preliminary data.</text>
</comment>
<dbReference type="InterPro" id="IPR036366">
    <property type="entry name" value="PGBDSf"/>
</dbReference>